<gene>
    <name evidence="1" type="ORF">ENT87_07605</name>
</gene>
<name>A0A7J3I9T9_9CREN</name>
<dbReference type="SUPFAM" id="SSF50249">
    <property type="entry name" value="Nucleic acid-binding proteins"/>
    <property type="match status" value="1"/>
</dbReference>
<dbReference type="PANTHER" id="PTHR12150">
    <property type="entry name" value="CLASS IV SAM-BINDING METHYLTRANSFERASE-RELATED"/>
    <property type="match status" value="1"/>
</dbReference>
<dbReference type="InterPro" id="IPR029028">
    <property type="entry name" value="Alpha/beta_knot_MTases"/>
</dbReference>
<dbReference type="AlphaFoldDB" id="A0A7J3I9T9"/>
<evidence type="ECO:0000313" key="1">
    <source>
        <dbReference type="EMBL" id="HGN37391.1"/>
    </source>
</evidence>
<proteinExistence type="predicted"/>
<protein>
    <recommendedName>
        <fullName evidence="2">RNA-binding protein</fullName>
    </recommendedName>
</protein>
<dbReference type="CDD" id="cd18086">
    <property type="entry name" value="HsC9orf114-like"/>
    <property type="match status" value="1"/>
</dbReference>
<sequence length="294" mass="33717">MGVTKEVERYPLRNKPFISIAIPSSFISEAPDLREKTRKIGYIGRASAIFRVEEVMIYVDDNDKNAEIITKILRYQEIPPYLKKRMVSRDPILKYAGILPPLKTPHHINPKIYGLNIREGIVEYSNNIKSIVDIGMDKKGIMYNSILPIRTRITVRIVEETQDYYIVKPIEKSDVEVYWGYTVKKFGSLRNLIDYSISKSYMIIGASKKGSMLYSIESELGNAMIRAGKVLLLFGGPRLDIDEIALSEGIDIDRYCHYIVNFVPRQGVESIRTEEAVFIVLSIVNYLKEKLLLQ</sequence>
<evidence type="ECO:0008006" key="2">
    <source>
        <dbReference type="Google" id="ProtNLM"/>
    </source>
</evidence>
<dbReference type="InterPro" id="IPR003750">
    <property type="entry name" value="Put_MeTrfase-C9orf114-like"/>
</dbReference>
<accession>A0A7J3I9T9</accession>
<dbReference type="Gene3D" id="3.40.1280.10">
    <property type="match status" value="1"/>
</dbReference>
<comment type="caution">
    <text evidence="1">The sequence shown here is derived from an EMBL/GenBank/DDBJ whole genome shotgun (WGS) entry which is preliminary data.</text>
</comment>
<dbReference type="EMBL" id="DTAI01000224">
    <property type="protein sequence ID" value="HGN37391.1"/>
    <property type="molecule type" value="Genomic_DNA"/>
</dbReference>
<dbReference type="SUPFAM" id="SSF75217">
    <property type="entry name" value="alpha/beta knot"/>
    <property type="match status" value="1"/>
</dbReference>
<dbReference type="PANTHER" id="PTHR12150:SF13">
    <property type="entry name" value="METHYLTRANSFERASE C9ORF114-RELATED"/>
    <property type="match status" value="1"/>
</dbReference>
<dbReference type="Pfam" id="PF02598">
    <property type="entry name" value="Methyltrn_RNA_3"/>
    <property type="match status" value="1"/>
</dbReference>
<dbReference type="InterPro" id="IPR012340">
    <property type="entry name" value="NA-bd_OB-fold"/>
</dbReference>
<dbReference type="Gene3D" id="2.40.50.140">
    <property type="entry name" value="Nucleic acid-binding proteins"/>
    <property type="match status" value="1"/>
</dbReference>
<reference evidence="1" key="1">
    <citation type="journal article" date="2020" name="mSystems">
        <title>Genome- and Community-Level Interaction Insights into Carbon Utilization and Element Cycling Functions of Hydrothermarchaeota in Hydrothermal Sediment.</title>
        <authorList>
            <person name="Zhou Z."/>
            <person name="Liu Y."/>
            <person name="Xu W."/>
            <person name="Pan J."/>
            <person name="Luo Z.H."/>
            <person name="Li M."/>
        </authorList>
    </citation>
    <scope>NUCLEOTIDE SEQUENCE [LARGE SCALE GENOMIC DNA]</scope>
    <source>
        <strain evidence="1">SpSt-618</strain>
    </source>
</reference>
<organism evidence="1">
    <name type="scientific">Ignisphaera aggregans</name>
    <dbReference type="NCBI Taxonomy" id="334771"/>
    <lineage>
        <taxon>Archaea</taxon>
        <taxon>Thermoproteota</taxon>
        <taxon>Thermoprotei</taxon>
        <taxon>Desulfurococcales</taxon>
        <taxon>Desulfurococcaceae</taxon>
        <taxon>Ignisphaera</taxon>
    </lineage>
</organism>
<dbReference type="InterPro" id="IPR029026">
    <property type="entry name" value="tRNA_m1G_MTases_N"/>
</dbReference>